<protein>
    <submittedName>
        <fullName evidence="2 3">Uncharacterized protein</fullName>
    </submittedName>
</protein>
<dbReference type="HOGENOM" id="CLU_1410248_0_0_1"/>
<dbReference type="KEGG" id="hro:HELRODRAFT_165814"/>
<keyword evidence="1" id="KW-0472">Membrane</keyword>
<reference evidence="3" key="3">
    <citation type="submission" date="2015-06" db="UniProtKB">
        <authorList>
            <consortium name="EnsemblMetazoa"/>
        </authorList>
    </citation>
    <scope>IDENTIFICATION</scope>
</reference>
<evidence type="ECO:0000313" key="3">
    <source>
        <dbReference type="EnsemblMetazoa" id="HelroP165814"/>
    </source>
</evidence>
<keyword evidence="1" id="KW-0812">Transmembrane</keyword>
<dbReference type="Proteomes" id="UP000015101">
    <property type="component" value="Unassembled WGS sequence"/>
</dbReference>
<organism evidence="3 4">
    <name type="scientific">Helobdella robusta</name>
    <name type="common">Californian leech</name>
    <dbReference type="NCBI Taxonomy" id="6412"/>
    <lineage>
        <taxon>Eukaryota</taxon>
        <taxon>Metazoa</taxon>
        <taxon>Spiralia</taxon>
        <taxon>Lophotrochozoa</taxon>
        <taxon>Annelida</taxon>
        <taxon>Clitellata</taxon>
        <taxon>Hirudinea</taxon>
        <taxon>Rhynchobdellida</taxon>
        <taxon>Glossiphoniidae</taxon>
        <taxon>Helobdella</taxon>
    </lineage>
</organism>
<name>T1EXB3_HELRO</name>
<evidence type="ECO:0000313" key="2">
    <source>
        <dbReference type="EMBL" id="ESN91746.1"/>
    </source>
</evidence>
<feature type="transmembrane region" description="Helical" evidence="1">
    <location>
        <begin position="25"/>
        <end position="49"/>
    </location>
</feature>
<gene>
    <name evidence="3" type="primary">20201213</name>
    <name evidence="2" type="ORF">HELRODRAFT_165814</name>
</gene>
<dbReference type="EnsemblMetazoa" id="HelroT165814">
    <property type="protein sequence ID" value="HelroP165814"/>
    <property type="gene ID" value="HelroG165814"/>
</dbReference>
<reference evidence="2 4" key="2">
    <citation type="journal article" date="2013" name="Nature">
        <title>Insights into bilaterian evolution from three spiralian genomes.</title>
        <authorList>
            <person name="Simakov O."/>
            <person name="Marletaz F."/>
            <person name="Cho S.J."/>
            <person name="Edsinger-Gonzales E."/>
            <person name="Havlak P."/>
            <person name="Hellsten U."/>
            <person name="Kuo D.H."/>
            <person name="Larsson T."/>
            <person name="Lv J."/>
            <person name="Arendt D."/>
            <person name="Savage R."/>
            <person name="Osoegawa K."/>
            <person name="de Jong P."/>
            <person name="Grimwood J."/>
            <person name="Chapman J.A."/>
            <person name="Shapiro H."/>
            <person name="Aerts A."/>
            <person name="Otillar R.P."/>
            <person name="Terry A.Y."/>
            <person name="Boore J.L."/>
            <person name="Grigoriev I.V."/>
            <person name="Lindberg D.R."/>
            <person name="Seaver E.C."/>
            <person name="Weisblat D.A."/>
            <person name="Putnam N.H."/>
            <person name="Rokhsar D.S."/>
        </authorList>
    </citation>
    <scope>NUCLEOTIDE SEQUENCE</scope>
</reference>
<dbReference type="EMBL" id="AMQM01002181">
    <property type="status" value="NOT_ANNOTATED_CDS"/>
    <property type="molecule type" value="Genomic_DNA"/>
</dbReference>
<sequence>MVVVRDENVSVASFVDVVAEVVVDAAINIDVVAVAFVVAAAVEVADIMVRMVNIINDKIVNCEAIEENDEVVRKPDVTTDAVSLVNDRTISMAVENICISALEVIKGVQVELKNTAASIGIMLFNVSVVVALVSLVVVVDVVSVEFVVAEFVNGKFVVRTFDGVSIESSLHDIISGSDDVSNGLDFDAAVEKH</sequence>
<reference evidence="4" key="1">
    <citation type="submission" date="2012-12" db="EMBL/GenBank/DDBJ databases">
        <authorList>
            <person name="Hellsten U."/>
            <person name="Grimwood J."/>
            <person name="Chapman J.A."/>
            <person name="Shapiro H."/>
            <person name="Aerts A."/>
            <person name="Otillar R.P."/>
            <person name="Terry A.Y."/>
            <person name="Boore J.L."/>
            <person name="Simakov O."/>
            <person name="Marletaz F."/>
            <person name="Cho S.-J."/>
            <person name="Edsinger-Gonzales E."/>
            <person name="Havlak P."/>
            <person name="Kuo D.-H."/>
            <person name="Larsson T."/>
            <person name="Lv J."/>
            <person name="Arendt D."/>
            <person name="Savage R."/>
            <person name="Osoegawa K."/>
            <person name="de Jong P."/>
            <person name="Lindberg D.R."/>
            <person name="Seaver E.C."/>
            <person name="Weisblat D.A."/>
            <person name="Putnam N.H."/>
            <person name="Grigoriev I.V."/>
            <person name="Rokhsar D.S."/>
        </authorList>
    </citation>
    <scope>NUCLEOTIDE SEQUENCE</scope>
</reference>
<accession>T1EXB3</accession>
<evidence type="ECO:0000313" key="4">
    <source>
        <dbReference type="Proteomes" id="UP000015101"/>
    </source>
</evidence>
<keyword evidence="1" id="KW-1133">Transmembrane helix</keyword>
<dbReference type="InParanoid" id="T1EXB3"/>
<dbReference type="EMBL" id="KB097700">
    <property type="protein sequence ID" value="ESN91746.1"/>
    <property type="molecule type" value="Genomic_DNA"/>
</dbReference>
<evidence type="ECO:0000256" key="1">
    <source>
        <dbReference type="SAM" id="Phobius"/>
    </source>
</evidence>
<dbReference type="CTD" id="20201213"/>
<keyword evidence="4" id="KW-1185">Reference proteome</keyword>
<feature type="transmembrane region" description="Helical" evidence="1">
    <location>
        <begin position="116"/>
        <end position="139"/>
    </location>
</feature>
<dbReference type="AlphaFoldDB" id="T1EXB3"/>
<proteinExistence type="predicted"/>
<dbReference type="RefSeq" id="XP_009030554.1">
    <property type="nucleotide sequence ID" value="XM_009032306.1"/>
</dbReference>
<dbReference type="GeneID" id="20201213"/>